<dbReference type="GO" id="GO:0006289">
    <property type="term" value="P:nucleotide-excision repair"/>
    <property type="evidence" value="ECO:0007669"/>
    <property type="project" value="InterPro"/>
</dbReference>
<evidence type="ECO:0000256" key="3">
    <source>
        <dbReference type="ARBA" id="ARBA00022763"/>
    </source>
</evidence>
<dbReference type="SUPFAM" id="SSF51658">
    <property type="entry name" value="Xylose isomerase-like"/>
    <property type="match status" value="1"/>
</dbReference>
<proteinExistence type="predicted"/>
<dbReference type="Pfam" id="PF03851">
    <property type="entry name" value="UvdE"/>
    <property type="match status" value="1"/>
</dbReference>
<dbReference type="NCBIfam" id="TIGR00629">
    <property type="entry name" value="uvde"/>
    <property type="match status" value="1"/>
</dbReference>
<gene>
    <name evidence="7" type="ORF">CHLNCDRAFT_24929</name>
</gene>
<dbReference type="GeneID" id="17353741"/>
<dbReference type="InterPro" id="IPR036237">
    <property type="entry name" value="Xyl_isomerase-like_sf"/>
</dbReference>
<dbReference type="GO" id="GO:0004519">
    <property type="term" value="F:endonuclease activity"/>
    <property type="evidence" value="ECO:0007669"/>
    <property type="project" value="UniProtKB-KW"/>
</dbReference>
<reference evidence="7 8" key="1">
    <citation type="journal article" date="2010" name="Plant Cell">
        <title>The Chlorella variabilis NC64A genome reveals adaptation to photosymbiosis, coevolution with viruses, and cryptic sex.</title>
        <authorList>
            <person name="Blanc G."/>
            <person name="Duncan G."/>
            <person name="Agarkova I."/>
            <person name="Borodovsky M."/>
            <person name="Gurnon J."/>
            <person name="Kuo A."/>
            <person name="Lindquist E."/>
            <person name="Lucas S."/>
            <person name="Pangilinan J."/>
            <person name="Polle J."/>
            <person name="Salamov A."/>
            <person name="Terry A."/>
            <person name="Yamada T."/>
            <person name="Dunigan D.D."/>
            <person name="Grigoriev I.V."/>
            <person name="Claverie J.M."/>
            <person name="Van Etten J.L."/>
        </authorList>
    </citation>
    <scope>NUCLEOTIDE SEQUENCE [LARGE SCALE GENOMIC DNA]</scope>
    <source>
        <strain evidence="7 8">NC64A</strain>
    </source>
</reference>
<dbReference type="Gene3D" id="3.20.20.150">
    <property type="entry name" value="Divalent-metal-dependent TIM barrel enzymes"/>
    <property type="match status" value="1"/>
</dbReference>
<evidence type="ECO:0000256" key="4">
    <source>
        <dbReference type="ARBA" id="ARBA00022769"/>
    </source>
</evidence>
<dbReference type="PANTHER" id="PTHR31290">
    <property type="entry name" value="UV-DAMAGE ENDONUCLEASE"/>
    <property type="match status" value="1"/>
</dbReference>
<evidence type="ECO:0000256" key="1">
    <source>
        <dbReference type="ARBA" id="ARBA00022722"/>
    </source>
</evidence>
<dbReference type="AlphaFoldDB" id="E1ZIF9"/>
<feature type="non-terminal residue" evidence="7">
    <location>
        <position position="1"/>
    </location>
</feature>
<name>E1ZIF9_CHLVA</name>
<keyword evidence="4" id="KW-0228">DNA excision</keyword>
<dbReference type="InterPro" id="IPR004601">
    <property type="entry name" value="UvdE"/>
</dbReference>
<protein>
    <submittedName>
        <fullName evidence="7">Uncharacterized protein</fullName>
    </submittedName>
</protein>
<evidence type="ECO:0000256" key="6">
    <source>
        <dbReference type="ARBA" id="ARBA00023204"/>
    </source>
</evidence>
<keyword evidence="3" id="KW-0227">DNA damage</keyword>
<dbReference type="GO" id="GO:0009411">
    <property type="term" value="P:response to UV"/>
    <property type="evidence" value="ECO:0007669"/>
    <property type="project" value="InterPro"/>
</dbReference>
<keyword evidence="2" id="KW-0255">Endonuclease</keyword>
<dbReference type="KEGG" id="cvr:CHLNCDRAFT_24929"/>
<keyword evidence="6" id="KW-0234">DNA repair</keyword>
<accession>E1ZIF9</accession>
<dbReference type="InParanoid" id="E1ZIF9"/>
<keyword evidence="8" id="KW-1185">Reference proteome</keyword>
<dbReference type="eggNOG" id="ENOG502QTMI">
    <property type="taxonomic scope" value="Eukaryota"/>
</dbReference>
<dbReference type="Proteomes" id="UP000008141">
    <property type="component" value="Unassembled WGS sequence"/>
</dbReference>
<dbReference type="GO" id="GO:0016787">
    <property type="term" value="F:hydrolase activity"/>
    <property type="evidence" value="ECO:0007669"/>
    <property type="project" value="UniProtKB-KW"/>
</dbReference>
<dbReference type="EMBL" id="GL433848">
    <property type="protein sequence ID" value="EFN54153.1"/>
    <property type="molecule type" value="Genomic_DNA"/>
</dbReference>
<dbReference type="PANTHER" id="PTHR31290:SF5">
    <property type="entry name" value="UV-DAMAGE ENDONUCLEASE"/>
    <property type="match status" value="1"/>
</dbReference>
<organism evidence="8">
    <name type="scientific">Chlorella variabilis</name>
    <name type="common">Green alga</name>
    <dbReference type="NCBI Taxonomy" id="554065"/>
    <lineage>
        <taxon>Eukaryota</taxon>
        <taxon>Viridiplantae</taxon>
        <taxon>Chlorophyta</taxon>
        <taxon>core chlorophytes</taxon>
        <taxon>Trebouxiophyceae</taxon>
        <taxon>Chlorellales</taxon>
        <taxon>Chlorellaceae</taxon>
        <taxon>Chlorella clade</taxon>
        <taxon>Chlorella</taxon>
    </lineage>
</organism>
<dbReference type="RefSeq" id="XP_005846255.1">
    <property type="nucleotide sequence ID" value="XM_005846193.1"/>
</dbReference>
<evidence type="ECO:0000313" key="8">
    <source>
        <dbReference type="Proteomes" id="UP000008141"/>
    </source>
</evidence>
<keyword evidence="1" id="KW-0540">Nuclease</keyword>
<sequence>RRTFEAGGLPLVSRLALSNCADLLPLVEWNAAHAIHFFRIPSALFPWSHEYELEELPDYEEIAATLAAVGAAARSHHQRLTAHPSHFVQLASPDEALLARSLRHLELNARVFDLMGYAPSHANKINIHIGATHGSKQRSLQRFAAAVGRLSDSARLRLTVENDDRPGLFSLADLLPLHAIAGTPLVFDYLHHALVPGGLSQRDALLAALATWPRGIRPVVHYR</sequence>
<evidence type="ECO:0000256" key="2">
    <source>
        <dbReference type="ARBA" id="ARBA00022759"/>
    </source>
</evidence>
<keyword evidence="5" id="KW-0378">Hydrolase</keyword>
<evidence type="ECO:0000256" key="5">
    <source>
        <dbReference type="ARBA" id="ARBA00022801"/>
    </source>
</evidence>
<dbReference type="OrthoDB" id="541883at2759"/>
<evidence type="ECO:0000313" key="7">
    <source>
        <dbReference type="EMBL" id="EFN54153.1"/>
    </source>
</evidence>